<dbReference type="EMBL" id="BKCP01006848">
    <property type="protein sequence ID" value="GER44180.1"/>
    <property type="molecule type" value="Genomic_DNA"/>
</dbReference>
<protein>
    <submittedName>
        <fullName evidence="2">MATE efflux family protein</fullName>
    </submittedName>
</protein>
<comment type="caution">
    <text evidence="2">The sequence shown here is derived from an EMBL/GenBank/DDBJ whole genome shotgun (WGS) entry which is preliminary data.</text>
</comment>
<keyword evidence="3" id="KW-1185">Reference proteome</keyword>
<evidence type="ECO:0000313" key="2">
    <source>
        <dbReference type="EMBL" id="GER44180.1"/>
    </source>
</evidence>
<gene>
    <name evidence="2" type="ORF">STAS_21057</name>
</gene>
<dbReference type="OrthoDB" id="2126698at2759"/>
<dbReference type="Proteomes" id="UP000325081">
    <property type="component" value="Unassembled WGS sequence"/>
</dbReference>
<organism evidence="2 3">
    <name type="scientific">Striga asiatica</name>
    <name type="common">Asiatic witchweed</name>
    <name type="synonym">Buchnera asiatica</name>
    <dbReference type="NCBI Taxonomy" id="4170"/>
    <lineage>
        <taxon>Eukaryota</taxon>
        <taxon>Viridiplantae</taxon>
        <taxon>Streptophyta</taxon>
        <taxon>Embryophyta</taxon>
        <taxon>Tracheophyta</taxon>
        <taxon>Spermatophyta</taxon>
        <taxon>Magnoliopsida</taxon>
        <taxon>eudicotyledons</taxon>
        <taxon>Gunneridae</taxon>
        <taxon>Pentapetalae</taxon>
        <taxon>asterids</taxon>
        <taxon>lamiids</taxon>
        <taxon>Lamiales</taxon>
        <taxon>Orobanchaceae</taxon>
        <taxon>Buchnereae</taxon>
        <taxon>Striga</taxon>
    </lineage>
</organism>
<keyword evidence="1" id="KW-1133">Transmembrane helix</keyword>
<evidence type="ECO:0000256" key="1">
    <source>
        <dbReference type="SAM" id="Phobius"/>
    </source>
</evidence>
<dbReference type="AlphaFoldDB" id="A0A5A7QG66"/>
<evidence type="ECO:0000313" key="3">
    <source>
        <dbReference type="Proteomes" id="UP000325081"/>
    </source>
</evidence>
<reference evidence="3" key="1">
    <citation type="journal article" date="2019" name="Curr. Biol.">
        <title>Genome Sequence of Striga asiatica Provides Insight into the Evolution of Plant Parasitism.</title>
        <authorList>
            <person name="Yoshida S."/>
            <person name="Kim S."/>
            <person name="Wafula E.K."/>
            <person name="Tanskanen J."/>
            <person name="Kim Y.M."/>
            <person name="Honaas L."/>
            <person name="Yang Z."/>
            <person name="Spallek T."/>
            <person name="Conn C.E."/>
            <person name="Ichihashi Y."/>
            <person name="Cheong K."/>
            <person name="Cui S."/>
            <person name="Der J.P."/>
            <person name="Gundlach H."/>
            <person name="Jiao Y."/>
            <person name="Hori C."/>
            <person name="Ishida J.K."/>
            <person name="Kasahara H."/>
            <person name="Kiba T."/>
            <person name="Kim M.S."/>
            <person name="Koo N."/>
            <person name="Laohavisit A."/>
            <person name="Lee Y.H."/>
            <person name="Lumba S."/>
            <person name="McCourt P."/>
            <person name="Mortimer J.C."/>
            <person name="Mutuku J.M."/>
            <person name="Nomura T."/>
            <person name="Sasaki-Sekimoto Y."/>
            <person name="Seto Y."/>
            <person name="Wang Y."/>
            <person name="Wakatake T."/>
            <person name="Sakakibara H."/>
            <person name="Demura T."/>
            <person name="Yamaguchi S."/>
            <person name="Yoneyama K."/>
            <person name="Manabe R.I."/>
            <person name="Nelson D.C."/>
            <person name="Schulman A.H."/>
            <person name="Timko M.P."/>
            <person name="dePamphilis C.W."/>
            <person name="Choi D."/>
            <person name="Shirasu K."/>
        </authorList>
    </citation>
    <scope>NUCLEOTIDE SEQUENCE [LARGE SCALE GENOMIC DNA]</scope>
    <source>
        <strain evidence="3">cv. UVA1</strain>
    </source>
</reference>
<proteinExistence type="predicted"/>
<keyword evidence="1" id="KW-0472">Membrane</keyword>
<accession>A0A5A7QG66</accession>
<name>A0A5A7QG66_STRAF</name>
<sequence length="120" mass="12723">MPVMAAVEVVNFPLAVCGGVLRGTAKPWLGTYGNVLGFYVVALPVGVVLGFRVGMGLEGLVLGFVGGVTACLAVVLVFVARIDWEDEVDKARRRVEIISSGDSEDGEDERKGKEWGEVIA</sequence>
<feature type="transmembrane region" description="Helical" evidence="1">
    <location>
        <begin position="61"/>
        <end position="84"/>
    </location>
</feature>
<keyword evidence="1" id="KW-0812">Transmembrane</keyword>
<feature type="transmembrane region" description="Helical" evidence="1">
    <location>
        <begin position="36"/>
        <end position="55"/>
    </location>
</feature>